<reference evidence="2" key="2">
    <citation type="submission" date="2014-09" db="EMBL/GenBank/DDBJ databases">
        <authorList>
            <person name="GOMEZ-VALERO Laura"/>
        </authorList>
    </citation>
    <scope>NUCLEOTIDE SEQUENCE</scope>
    <source>
        <strain evidence="2">ATCC33218</strain>
    </source>
</reference>
<dbReference type="Proteomes" id="UP000182998">
    <property type="component" value="Unassembled WGS sequence"/>
</dbReference>
<evidence type="ECO:0000313" key="5">
    <source>
        <dbReference type="Proteomes" id="UP000182998"/>
    </source>
</evidence>
<dbReference type="KEGG" id="tmc:LMI_2215"/>
<dbReference type="RefSeq" id="WP_045099719.1">
    <property type="nucleotide sequence ID" value="NZ_CP020614.1"/>
</dbReference>
<dbReference type="Gene3D" id="3.40.50.1820">
    <property type="entry name" value="alpha/beta hydrolase"/>
    <property type="match status" value="1"/>
</dbReference>
<reference evidence="3 5" key="3">
    <citation type="submission" date="2016-10" db="EMBL/GenBank/DDBJ databases">
        <authorList>
            <person name="Varghese N."/>
            <person name="Submissions S."/>
        </authorList>
    </citation>
    <scope>NUCLEOTIDE SEQUENCE [LARGE SCALE GENOMIC DNA]</scope>
    <source>
        <strain evidence="3 5">ATCC 33218</strain>
    </source>
</reference>
<reference evidence="4" key="1">
    <citation type="submission" date="2014-09" db="EMBL/GenBank/DDBJ databases">
        <authorList>
            <person name="Gomez-Valero L."/>
        </authorList>
    </citation>
    <scope>NUCLEOTIDE SEQUENCE [LARGE SCALE GENOMIC DNA]</scope>
    <source>
        <strain evidence="4">ATCC33218</strain>
    </source>
</reference>
<dbReference type="InterPro" id="IPR050261">
    <property type="entry name" value="FrsA_esterase"/>
</dbReference>
<dbReference type="GO" id="GO:0016787">
    <property type="term" value="F:hydrolase activity"/>
    <property type="evidence" value="ECO:0007669"/>
    <property type="project" value="UniProtKB-KW"/>
</dbReference>
<dbReference type="PANTHER" id="PTHR22946:SF12">
    <property type="entry name" value="CONIDIAL PIGMENT BIOSYNTHESIS PROTEIN AYG1 (AFU_ORTHOLOGUE AFUA_2G17550)"/>
    <property type="match status" value="1"/>
</dbReference>
<dbReference type="STRING" id="451.B6N58_05055"/>
<dbReference type="InterPro" id="IPR010520">
    <property type="entry name" value="FrsA-like"/>
</dbReference>
<accession>A0A098GHN9</accession>
<name>A0A098GHN9_LEGMI</name>
<dbReference type="InterPro" id="IPR029058">
    <property type="entry name" value="AB_hydrolase_fold"/>
</dbReference>
<dbReference type="OrthoDB" id="9812921at2"/>
<organism evidence="2 4">
    <name type="scientific">Legionella micdadei</name>
    <name type="common">Tatlockia micdadei</name>
    <dbReference type="NCBI Taxonomy" id="451"/>
    <lineage>
        <taxon>Bacteria</taxon>
        <taxon>Pseudomonadati</taxon>
        <taxon>Pseudomonadota</taxon>
        <taxon>Gammaproteobacteria</taxon>
        <taxon>Legionellales</taxon>
        <taxon>Legionellaceae</taxon>
        <taxon>Legionella</taxon>
    </lineage>
</organism>
<protein>
    <submittedName>
        <fullName evidence="3">Esterase FrsA</fullName>
    </submittedName>
</protein>
<evidence type="ECO:0000313" key="3">
    <source>
        <dbReference type="EMBL" id="SCY44105.1"/>
    </source>
</evidence>
<dbReference type="PANTHER" id="PTHR22946">
    <property type="entry name" value="DIENELACTONE HYDROLASE DOMAIN-CONTAINING PROTEIN-RELATED"/>
    <property type="match status" value="1"/>
</dbReference>
<keyword evidence="1" id="KW-0378">Hydrolase</keyword>
<dbReference type="AlphaFoldDB" id="A0A098GHN9"/>
<keyword evidence="5" id="KW-1185">Reference proteome</keyword>
<dbReference type="EMBL" id="FMVN01000008">
    <property type="protein sequence ID" value="SCY44105.1"/>
    <property type="molecule type" value="Genomic_DNA"/>
</dbReference>
<dbReference type="SUPFAM" id="SSF53474">
    <property type="entry name" value="alpha/beta-Hydrolases"/>
    <property type="match status" value="1"/>
</dbReference>
<gene>
    <name evidence="2" type="ORF">LMI_2215</name>
    <name evidence="3" type="ORF">SAMN02982997_01696</name>
</gene>
<dbReference type="Proteomes" id="UP000032414">
    <property type="component" value="Chromosome I"/>
</dbReference>
<dbReference type="EMBL" id="LN614830">
    <property type="protein sequence ID" value="CEG61487.1"/>
    <property type="molecule type" value="Genomic_DNA"/>
</dbReference>
<sequence>MSKEELYFKDDGINKIPFELAVRLEGFINLGIPREQLMDVITRTAAKTKPGTEEWSQVILSAADNFAEKAKECETDWLHASFWYFLARFPHYFNNTMKKAYIKHKNAYLKASSFSKYPIEKMVIPFQNQGVVTYLRKPATKRTSLPLVIIWGGIDIWKSDMQIHQIGNALLEKGIAVLAIDGPGTGECPVPISTSSDNWFLAVLDAIKERKDINFDKIACYGLSFGGYWATKLAIQLPWLAGAVNVGGPVHHTFNPDWIKQLPDSTYNTLTYSCGFNRFQNSDLMYFANLSLAKQGLLPAESNAPLLIINGAKDNLVTIAEMDFLNTQGVEGDTLVFANDRHVASQNWKIHSQLTINWLEMKLQ</sequence>
<evidence type="ECO:0000313" key="2">
    <source>
        <dbReference type="EMBL" id="CEG61487.1"/>
    </source>
</evidence>
<proteinExistence type="predicted"/>
<dbReference type="PATRIC" id="fig|451.8.peg.3067"/>
<evidence type="ECO:0000256" key="1">
    <source>
        <dbReference type="ARBA" id="ARBA00022801"/>
    </source>
</evidence>
<dbReference type="Pfam" id="PF06500">
    <property type="entry name" value="FrsA-like"/>
    <property type="match status" value="1"/>
</dbReference>
<evidence type="ECO:0000313" key="4">
    <source>
        <dbReference type="Proteomes" id="UP000032414"/>
    </source>
</evidence>
<dbReference type="HOGENOM" id="CLU_735086_0_0_6"/>